<feature type="compositionally biased region" description="Basic residues" evidence="1">
    <location>
        <begin position="124"/>
        <end position="134"/>
    </location>
</feature>
<feature type="region of interest" description="Disordered" evidence="1">
    <location>
        <begin position="230"/>
        <end position="287"/>
    </location>
</feature>
<feature type="transmembrane region" description="Helical" evidence="2">
    <location>
        <begin position="6"/>
        <end position="23"/>
    </location>
</feature>
<dbReference type="EMBL" id="NBCO01000026">
    <property type="protein sequence ID" value="ORC86745.1"/>
    <property type="molecule type" value="Genomic_DNA"/>
</dbReference>
<keyword evidence="2" id="KW-0472">Membrane</keyword>
<feature type="compositionally biased region" description="Low complexity" evidence="1">
    <location>
        <begin position="148"/>
        <end position="165"/>
    </location>
</feature>
<feature type="compositionally biased region" description="Low complexity" evidence="1">
    <location>
        <begin position="528"/>
        <end position="540"/>
    </location>
</feature>
<reference evidence="3 4" key="1">
    <citation type="submission" date="2017-03" db="EMBL/GenBank/DDBJ databases">
        <title>An alternative strategy for trypanosome survival in the mammalian bloodstream revealed through genome and transcriptome analysis of the ubiquitous bovine parasite Trypanosoma (Megatrypanum) theileri.</title>
        <authorList>
            <person name="Kelly S."/>
            <person name="Ivens A."/>
            <person name="Mott A."/>
            <person name="O'Neill E."/>
            <person name="Emms D."/>
            <person name="Macleod O."/>
            <person name="Voorheis P."/>
            <person name="Matthews J."/>
            <person name="Matthews K."/>
            <person name="Carrington M."/>
        </authorList>
    </citation>
    <scope>NUCLEOTIDE SEQUENCE [LARGE SCALE GENOMIC DNA]</scope>
    <source>
        <strain evidence="3">Edinburgh</strain>
    </source>
</reference>
<dbReference type="VEuPathDB" id="TriTrypDB:TM35_000261970"/>
<proteinExistence type="predicted"/>
<feature type="region of interest" description="Disordered" evidence="1">
    <location>
        <begin position="464"/>
        <end position="495"/>
    </location>
</feature>
<feature type="region of interest" description="Disordered" evidence="1">
    <location>
        <begin position="119"/>
        <end position="171"/>
    </location>
</feature>
<evidence type="ECO:0000256" key="2">
    <source>
        <dbReference type="SAM" id="Phobius"/>
    </source>
</evidence>
<evidence type="ECO:0000256" key="1">
    <source>
        <dbReference type="SAM" id="MobiDB-lite"/>
    </source>
</evidence>
<protein>
    <submittedName>
        <fullName evidence="3">Uncharacterized protein</fullName>
    </submittedName>
</protein>
<dbReference type="PANTHER" id="PTHR42264">
    <property type="entry name" value="EPHRIN_REC_LIKE DOMAIN-CONTAINING PROTEIN"/>
    <property type="match status" value="1"/>
</dbReference>
<feature type="compositionally biased region" description="Low complexity" evidence="1">
    <location>
        <begin position="230"/>
        <end position="245"/>
    </location>
</feature>
<evidence type="ECO:0000313" key="3">
    <source>
        <dbReference type="EMBL" id="ORC86745.1"/>
    </source>
</evidence>
<feature type="compositionally biased region" description="Low complexity" evidence="1">
    <location>
        <begin position="77"/>
        <end position="91"/>
    </location>
</feature>
<dbReference type="GeneID" id="39987714"/>
<gene>
    <name evidence="3" type="ORF">TM35_000261970</name>
</gene>
<keyword evidence="2" id="KW-0812">Transmembrane</keyword>
<keyword evidence="4" id="KW-1185">Reference proteome</keyword>
<dbReference type="AlphaFoldDB" id="A0A1X0NPW2"/>
<comment type="caution">
    <text evidence="3">The sequence shown here is derived from an EMBL/GenBank/DDBJ whole genome shotgun (WGS) entry which is preliminary data.</text>
</comment>
<organism evidence="3 4">
    <name type="scientific">Trypanosoma theileri</name>
    <dbReference type="NCBI Taxonomy" id="67003"/>
    <lineage>
        <taxon>Eukaryota</taxon>
        <taxon>Discoba</taxon>
        <taxon>Euglenozoa</taxon>
        <taxon>Kinetoplastea</taxon>
        <taxon>Metakinetoplastina</taxon>
        <taxon>Trypanosomatida</taxon>
        <taxon>Trypanosomatidae</taxon>
        <taxon>Trypanosoma</taxon>
    </lineage>
</organism>
<feature type="compositionally biased region" description="Polar residues" evidence="1">
    <location>
        <begin position="270"/>
        <end position="284"/>
    </location>
</feature>
<accession>A0A1X0NPW2</accession>
<dbReference type="Proteomes" id="UP000192257">
    <property type="component" value="Unassembled WGS sequence"/>
</dbReference>
<name>A0A1X0NPW2_9TRYP</name>
<keyword evidence="2" id="KW-1133">Transmembrane helix</keyword>
<feature type="region of interest" description="Disordered" evidence="1">
    <location>
        <begin position="46"/>
        <end position="93"/>
    </location>
</feature>
<feature type="region of interest" description="Disordered" evidence="1">
    <location>
        <begin position="526"/>
        <end position="547"/>
    </location>
</feature>
<evidence type="ECO:0000313" key="4">
    <source>
        <dbReference type="Proteomes" id="UP000192257"/>
    </source>
</evidence>
<sequence length="547" mass="59350">MAAIFVVFIFVGFLLCGVLFILARRRFLALRRQQQQQQEGIFAAQSVTLEDLSPPRQRQGDISTPDHQRNTKRNRNNRANNNGHNVENGNGNEEEEEIYDGLDYAGEVNAAVVLRHRFDMPNPPRHRHHVHHREVLHQPSNQRDHSNRNNSNNDNNGSSSSSSTDSDIDPVALRQKPLEEEVETEEMRVLRECAVVGVVLRGEEEMPPPPVARPRGGVIYRMPRSAFTPTPLTLTRSLTPSPASSHLTHATEEPQQHAISGGSGSGGMTTAGSYLNFSHPTTPLHTAARGLDSTLTSQDNGNTIGVVSSRKKRVRKDSALVYGQAAYTGESPEEMFMQTTGMNKDFKGESATSFENLVGGGGGEQGGTVLFPKNKTIQGCMDTTKPTLQTTAAVEAGVGITPSVYSNNNNNNSNGIAMNFNNFMGGRPPLQSLNTVVGSSTYHGNGGSNTNGEKDARVFGVSVNSQRTSQFSHDNDNNDNDDEMSRPPPFGASAATAAPTVHDAFAVLMADTPSSCEQARSPFFMFGNSDNNNNNDSTTSHTRQLST</sequence>
<dbReference type="RefSeq" id="XP_028880811.1">
    <property type="nucleotide sequence ID" value="XM_029027934.1"/>
</dbReference>